<protein>
    <recommendedName>
        <fullName evidence="2">DUF4382 domain-containing protein</fullName>
    </recommendedName>
</protein>
<reference evidence="1" key="1">
    <citation type="submission" date="2024-05" db="EMBL/GenBank/DDBJ databases">
        <title>Draft Genome Sequences of Flagellimonas sp. MMG031 and Marinobacter sp. MMG032 Isolated from the dinoflagellate Symbiodinium pilosum.</title>
        <authorList>
            <person name="Shikuma N.J."/>
            <person name="Farrell M.V."/>
        </authorList>
    </citation>
    <scope>NUCLEOTIDE SEQUENCE</scope>
    <source>
        <strain evidence="1">MMG031</strain>
    </source>
</reference>
<gene>
    <name evidence="1" type="ORF">ABNE31_00670</name>
</gene>
<accession>A0AAU7MY93</accession>
<evidence type="ECO:0000313" key="1">
    <source>
        <dbReference type="EMBL" id="XBQ23441.1"/>
    </source>
</evidence>
<sequence>MKNWFKQISILLFSGAALCISSCDEGDTVVDQVTAGTERGAILRTITVISNELPVGDDSGNFAVELEVQDSEDGELVNQVEVYVGFRDNTEEIGPGTNVEETLFATISSTTFTNGPFGLPRFTYSATLPDMLAHVNRTNDDITGGDQFTIRFELVLTDGRRFSFVNNTSTLTGSFFRSPFLYTPTVICPVQEDLFVGDYQLTVDPISPVGGVPIWNNQTVTISIGETSTERVFSAIYLEDLGIGNGPEEFKFNLICGKIVPLGGQATGLACVDNITLGPPVGDDVTSGTYDITDDSSFTIVFAEDESGDCGGSATNATATLTKI</sequence>
<proteinExistence type="predicted"/>
<dbReference type="EMBL" id="CP157804">
    <property type="protein sequence ID" value="XBQ23441.1"/>
    <property type="molecule type" value="Genomic_DNA"/>
</dbReference>
<evidence type="ECO:0008006" key="2">
    <source>
        <dbReference type="Google" id="ProtNLM"/>
    </source>
</evidence>
<organism evidence="1">
    <name type="scientific">Flagellimonas sp. MMG031</name>
    <dbReference type="NCBI Taxonomy" id="3158549"/>
    <lineage>
        <taxon>Bacteria</taxon>
        <taxon>Pseudomonadati</taxon>
        <taxon>Bacteroidota</taxon>
        <taxon>Flavobacteriia</taxon>
        <taxon>Flavobacteriales</taxon>
        <taxon>Flavobacteriaceae</taxon>
        <taxon>Flagellimonas</taxon>
    </lineage>
</organism>
<dbReference type="AlphaFoldDB" id="A0AAU7MY93"/>
<dbReference type="RefSeq" id="WP_349351987.1">
    <property type="nucleotide sequence ID" value="NZ_CP157804.1"/>
</dbReference>
<name>A0AAU7MY93_9FLAO</name>
<dbReference type="KEGG" id="fld:ABNE31_00670"/>